<protein>
    <recommendedName>
        <fullName evidence="2 3">Single-stranded DNA-binding protein</fullName>
    </recommendedName>
</protein>
<gene>
    <name evidence="4" type="ORF">AFM12_12860</name>
</gene>
<proteinExistence type="predicted"/>
<dbReference type="PROSITE" id="PS50935">
    <property type="entry name" value="SSB"/>
    <property type="match status" value="1"/>
</dbReference>
<dbReference type="Gene3D" id="2.40.50.140">
    <property type="entry name" value="Nucleic acid-binding proteins"/>
    <property type="match status" value="1"/>
</dbReference>
<evidence type="ECO:0000256" key="1">
    <source>
        <dbReference type="ARBA" id="ARBA00023125"/>
    </source>
</evidence>
<dbReference type="PANTHER" id="PTHR10302:SF0">
    <property type="entry name" value="SINGLE-STRANDED DNA-BINDING PROTEIN, MITOCHONDRIAL"/>
    <property type="match status" value="1"/>
</dbReference>
<dbReference type="PATRIC" id="fig|1605367.3.peg.3982"/>
<accession>A0A0P7C6T8</accession>
<reference evidence="4 5" key="1">
    <citation type="submission" date="2015-07" db="EMBL/GenBank/DDBJ databases">
        <title>The draft genome sequence of Leadbetterella sp. JN14-9.</title>
        <authorList>
            <person name="Liu Y."/>
            <person name="Du J."/>
            <person name="Shao Z."/>
        </authorList>
    </citation>
    <scope>NUCLEOTIDE SEQUENCE [LARGE SCALE GENOMIC DNA]</scope>
    <source>
        <strain evidence="4 5">JN14-9</strain>
    </source>
</reference>
<dbReference type="AlphaFoldDB" id="A0A0P7C6T8"/>
<dbReference type="STRING" id="1605367.AFM12_12860"/>
<dbReference type="InterPro" id="IPR012340">
    <property type="entry name" value="NA-bd_OB-fold"/>
</dbReference>
<dbReference type="NCBIfam" id="TIGR00621">
    <property type="entry name" value="ssb"/>
    <property type="match status" value="1"/>
</dbReference>
<dbReference type="OrthoDB" id="9809878at2"/>
<dbReference type="PIRSF" id="PIRSF002070">
    <property type="entry name" value="SSB"/>
    <property type="match status" value="1"/>
</dbReference>
<evidence type="ECO:0000313" key="5">
    <source>
        <dbReference type="Proteomes" id="UP000050454"/>
    </source>
</evidence>
<dbReference type="GO" id="GO:0009295">
    <property type="term" value="C:nucleoid"/>
    <property type="evidence" value="ECO:0007669"/>
    <property type="project" value="TreeGrafter"/>
</dbReference>
<dbReference type="CDD" id="cd04496">
    <property type="entry name" value="SSB_OBF"/>
    <property type="match status" value="1"/>
</dbReference>
<evidence type="ECO:0000256" key="3">
    <source>
        <dbReference type="RuleBase" id="RU000524"/>
    </source>
</evidence>
<evidence type="ECO:0000313" key="4">
    <source>
        <dbReference type="EMBL" id="KPM48074.1"/>
    </source>
</evidence>
<sequence>MNTVTLIGNAGKKAEVLNFDKNKKAVFSLATNQKYQKNGQEMTKTEWHNVVAWGKLAEQCQGLIVKGKFVKIEGKINYRNYTNKQNQKVYVTEIQAFKVEDMAG</sequence>
<dbReference type="GO" id="GO:0006260">
    <property type="term" value="P:DNA replication"/>
    <property type="evidence" value="ECO:0007669"/>
    <property type="project" value="InterPro"/>
</dbReference>
<keyword evidence="5" id="KW-1185">Reference proteome</keyword>
<dbReference type="Proteomes" id="UP000050454">
    <property type="component" value="Unassembled WGS sequence"/>
</dbReference>
<dbReference type="GO" id="GO:0003697">
    <property type="term" value="F:single-stranded DNA binding"/>
    <property type="evidence" value="ECO:0007669"/>
    <property type="project" value="InterPro"/>
</dbReference>
<evidence type="ECO:0000256" key="2">
    <source>
        <dbReference type="PIRNR" id="PIRNR002070"/>
    </source>
</evidence>
<comment type="caution">
    <text evidence="4">The sequence shown here is derived from an EMBL/GenBank/DDBJ whole genome shotgun (WGS) entry which is preliminary data.</text>
</comment>
<keyword evidence="1 2" id="KW-0238">DNA-binding</keyword>
<organism evidence="4 5">
    <name type="scientific">Jiulongibacter sediminis</name>
    <dbReference type="NCBI Taxonomy" id="1605367"/>
    <lineage>
        <taxon>Bacteria</taxon>
        <taxon>Pseudomonadati</taxon>
        <taxon>Bacteroidota</taxon>
        <taxon>Cytophagia</taxon>
        <taxon>Cytophagales</taxon>
        <taxon>Leadbetterellaceae</taxon>
        <taxon>Jiulongibacter</taxon>
    </lineage>
</organism>
<dbReference type="SUPFAM" id="SSF50249">
    <property type="entry name" value="Nucleic acid-binding proteins"/>
    <property type="match status" value="1"/>
</dbReference>
<dbReference type="PANTHER" id="PTHR10302">
    <property type="entry name" value="SINGLE-STRANDED DNA-BINDING PROTEIN"/>
    <property type="match status" value="1"/>
</dbReference>
<dbReference type="InterPro" id="IPR000424">
    <property type="entry name" value="Primosome_PriB/ssb"/>
</dbReference>
<name>A0A0P7C6T8_9BACT</name>
<dbReference type="RefSeq" id="WP_055148820.1">
    <property type="nucleotide sequence ID" value="NZ_JXSZ01000009.1"/>
</dbReference>
<dbReference type="EMBL" id="LGTQ01000009">
    <property type="protein sequence ID" value="KPM48074.1"/>
    <property type="molecule type" value="Genomic_DNA"/>
</dbReference>
<dbReference type="InterPro" id="IPR011344">
    <property type="entry name" value="ssDNA-bd"/>
</dbReference>
<dbReference type="Pfam" id="PF00436">
    <property type="entry name" value="SSB"/>
    <property type="match status" value="1"/>
</dbReference>